<keyword evidence="1" id="KW-1133">Transmembrane helix</keyword>
<feature type="transmembrane region" description="Helical" evidence="1">
    <location>
        <begin position="49"/>
        <end position="68"/>
    </location>
</feature>
<keyword evidence="1" id="KW-0812">Transmembrane</keyword>
<feature type="transmembrane region" description="Helical" evidence="1">
    <location>
        <begin position="6"/>
        <end position="29"/>
    </location>
</feature>
<protein>
    <recommendedName>
        <fullName evidence="2">DUF6534 domain-containing protein</fullName>
    </recommendedName>
</protein>
<dbReference type="InterPro" id="IPR045339">
    <property type="entry name" value="DUF6534"/>
</dbReference>
<feature type="domain" description="DUF6534" evidence="2">
    <location>
        <begin position="14"/>
        <end position="100"/>
    </location>
</feature>
<dbReference type="EMBL" id="JBANRG010000036">
    <property type="protein sequence ID" value="KAK7449252.1"/>
    <property type="molecule type" value="Genomic_DNA"/>
</dbReference>
<dbReference type="PANTHER" id="PTHR40465">
    <property type="entry name" value="CHROMOSOME 1, WHOLE GENOME SHOTGUN SEQUENCE"/>
    <property type="match status" value="1"/>
</dbReference>
<sequence length="163" mass="18060">MVYDAMVPLFVIRVLSDTVTAVALCVILFDSRTAFARSLRLIKTLMIYAMERFVLTTLVVFVQTIILIAKPKSIWAMVIEFVTAQLYTNSFLATLNSRNHLRGIGSGDSEYVSVSGFRSKIEIKRSIQISTNSTGSGVKIGTETLVMSDIVDDKRLSGWSPDV</sequence>
<evidence type="ECO:0000259" key="2">
    <source>
        <dbReference type="Pfam" id="PF20152"/>
    </source>
</evidence>
<proteinExistence type="predicted"/>
<dbReference type="PANTHER" id="PTHR40465:SF1">
    <property type="entry name" value="DUF6534 DOMAIN-CONTAINING PROTEIN"/>
    <property type="match status" value="1"/>
</dbReference>
<accession>A0ABR1J6N1</accession>
<feature type="transmembrane region" description="Helical" evidence="1">
    <location>
        <begin position="74"/>
        <end position="95"/>
    </location>
</feature>
<evidence type="ECO:0000313" key="3">
    <source>
        <dbReference type="EMBL" id="KAK7449252.1"/>
    </source>
</evidence>
<name>A0ABR1J6N1_9AGAR</name>
<keyword evidence="4" id="KW-1185">Reference proteome</keyword>
<dbReference type="Proteomes" id="UP001498398">
    <property type="component" value="Unassembled WGS sequence"/>
</dbReference>
<organism evidence="3 4">
    <name type="scientific">Marasmiellus scandens</name>
    <dbReference type="NCBI Taxonomy" id="2682957"/>
    <lineage>
        <taxon>Eukaryota</taxon>
        <taxon>Fungi</taxon>
        <taxon>Dikarya</taxon>
        <taxon>Basidiomycota</taxon>
        <taxon>Agaricomycotina</taxon>
        <taxon>Agaricomycetes</taxon>
        <taxon>Agaricomycetidae</taxon>
        <taxon>Agaricales</taxon>
        <taxon>Marasmiineae</taxon>
        <taxon>Omphalotaceae</taxon>
        <taxon>Marasmiellus</taxon>
    </lineage>
</organism>
<dbReference type="Pfam" id="PF20152">
    <property type="entry name" value="DUF6534"/>
    <property type="match status" value="1"/>
</dbReference>
<keyword evidence="1" id="KW-0472">Membrane</keyword>
<reference evidence="3 4" key="1">
    <citation type="submission" date="2024-01" db="EMBL/GenBank/DDBJ databases">
        <title>A draft genome for the cacao thread blight pathogen Marasmiellus scandens.</title>
        <authorList>
            <person name="Baruah I.K."/>
            <person name="Leung J."/>
            <person name="Bukari Y."/>
            <person name="Amoako-Attah I."/>
            <person name="Meinhardt L.W."/>
            <person name="Bailey B.A."/>
            <person name="Cohen S.P."/>
        </authorList>
    </citation>
    <scope>NUCLEOTIDE SEQUENCE [LARGE SCALE GENOMIC DNA]</scope>
    <source>
        <strain evidence="3 4">GH-19</strain>
    </source>
</reference>
<evidence type="ECO:0000313" key="4">
    <source>
        <dbReference type="Proteomes" id="UP001498398"/>
    </source>
</evidence>
<evidence type="ECO:0000256" key="1">
    <source>
        <dbReference type="SAM" id="Phobius"/>
    </source>
</evidence>
<comment type="caution">
    <text evidence="3">The sequence shown here is derived from an EMBL/GenBank/DDBJ whole genome shotgun (WGS) entry which is preliminary data.</text>
</comment>
<gene>
    <name evidence="3" type="ORF">VKT23_013397</name>
</gene>